<dbReference type="InterPro" id="IPR018146">
    <property type="entry name" value="Glyoxalase_1_CS"/>
</dbReference>
<dbReference type="AlphaFoldDB" id="A0A7X3FSV5"/>
<proteinExistence type="predicted"/>
<dbReference type="PANTHER" id="PTHR43279:SF1">
    <property type="entry name" value="CATECHOL-2,3-DIOXYGENASE"/>
    <property type="match status" value="1"/>
</dbReference>
<evidence type="ECO:0000313" key="4">
    <source>
        <dbReference type="Proteomes" id="UP000438106"/>
    </source>
</evidence>
<keyword evidence="3" id="KW-0223">Dioxygenase</keyword>
<gene>
    <name evidence="3" type="ORF">GO014_13370</name>
</gene>
<dbReference type="EMBL" id="WQRF01000004">
    <property type="protein sequence ID" value="MVT00016.1"/>
    <property type="molecule type" value="Genomic_DNA"/>
</dbReference>
<reference evidence="3 4" key="1">
    <citation type="submission" date="2019-12" db="EMBL/GenBank/DDBJ databases">
        <title>Devosia maris sp. nov., isolated from the deep seawater.</title>
        <authorList>
            <person name="Liu Y."/>
        </authorList>
    </citation>
    <scope>NUCLEOTIDE SEQUENCE [LARGE SCALE GENOMIC DNA]</scope>
    <source>
        <strain evidence="3 4">L53-10-65</strain>
    </source>
</reference>
<feature type="domain" description="VOC" evidence="2">
    <location>
        <begin position="216"/>
        <end position="333"/>
    </location>
</feature>
<sequence length="333" mass="35923">MPSVWFSLSERLRALSLGSQSIQEVEMIDTSIQTNVRSKPILPLSTTLGPVHIAVTERQKALTIWQDVVGLDLISEDGNALSMGAGGKVLIVLETGATRPVTPRTIGLYHVAIHVPTRADLAQVAVRALQRNVRISPTDHLVSEAIYLWDLDGNGIEITFETPWRGTLGDPDKGQTYAVTTEGKPHSGRDPIDLDGLLGELGENPVLASRMPAGTRIGHVHVHVNDLNVAMEFYRDVLGFAGFLLIQSFGMGDVGLDYMPHTLAFNVWSGPNAGLPPAGSAGLRWFTIVLPDAESLAALKERLERAGAPLDVIGNDVETRDPSGNRIRLELAA</sequence>
<dbReference type="PROSITE" id="PS00934">
    <property type="entry name" value="GLYOXALASE_I_1"/>
    <property type="match status" value="1"/>
</dbReference>
<keyword evidence="4" id="KW-1185">Reference proteome</keyword>
<dbReference type="InterPro" id="IPR037523">
    <property type="entry name" value="VOC_core"/>
</dbReference>
<dbReference type="InterPro" id="IPR029068">
    <property type="entry name" value="Glyas_Bleomycin-R_OHBP_Dase"/>
</dbReference>
<dbReference type="PROSITE" id="PS51819">
    <property type="entry name" value="VOC"/>
    <property type="match status" value="2"/>
</dbReference>
<dbReference type="Proteomes" id="UP000438106">
    <property type="component" value="Unassembled WGS sequence"/>
</dbReference>
<keyword evidence="3" id="KW-0560">Oxidoreductase</keyword>
<name>A0A7X3FSV5_9HYPH</name>
<evidence type="ECO:0000259" key="2">
    <source>
        <dbReference type="PROSITE" id="PS51819"/>
    </source>
</evidence>
<dbReference type="InterPro" id="IPR004360">
    <property type="entry name" value="Glyas_Fos-R_dOase_dom"/>
</dbReference>
<dbReference type="Gene3D" id="3.10.180.10">
    <property type="entry name" value="2,3-Dihydroxybiphenyl 1,2-Dioxygenase, domain 1"/>
    <property type="match status" value="2"/>
</dbReference>
<dbReference type="PANTHER" id="PTHR43279">
    <property type="entry name" value="CATECHOL-2,3-DIOXYGENASE"/>
    <property type="match status" value="1"/>
</dbReference>
<evidence type="ECO:0000256" key="1">
    <source>
        <dbReference type="ARBA" id="ARBA00022723"/>
    </source>
</evidence>
<evidence type="ECO:0000313" key="3">
    <source>
        <dbReference type="EMBL" id="MVT00016.1"/>
    </source>
</evidence>
<accession>A0A7X3FSV5</accession>
<comment type="caution">
    <text evidence="3">The sequence shown here is derived from an EMBL/GenBank/DDBJ whole genome shotgun (WGS) entry which is preliminary data.</text>
</comment>
<keyword evidence="1" id="KW-0479">Metal-binding</keyword>
<organism evidence="3 4">
    <name type="scientific">Devosia marina</name>
    <dbReference type="NCBI Taxonomy" id="2683198"/>
    <lineage>
        <taxon>Bacteria</taxon>
        <taxon>Pseudomonadati</taxon>
        <taxon>Pseudomonadota</taxon>
        <taxon>Alphaproteobacteria</taxon>
        <taxon>Hyphomicrobiales</taxon>
        <taxon>Devosiaceae</taxon>
        <taxon>Devosia</taxon>
    </lineage>
</organism>
<dbReference type="GO" id="GO:0046872">
    <property type="term" value="F:metal ion binding"/>
    <property type="evidence" value="ECO:0007669"/>
    <property type="project" value="UniProtKB-KW"/>
</dbReference>
<dbReference type="Pfam" id="PF00903">
    <property type="entry name" value="Glyoxalase"/>
    <property type="match status" value="2"/>
</dbReference>
<feature type="domain" description="VOC" evidence="2">
    <location>
        <begin position="47"/>
        <end position="161"/>
    </location>
</feature>
<dbReference type="GO" id="GO:0051213">
    <property type="term" value="F:dioxygenase activity"/>
    <property type="evidence" value="ECO:0007669"/>
    <property type="project" value="UniProtKB-KW"/>
</dbReference>
<protein>
    <submittedName>
        <fullName evidence="3">Catechol 1,2-dioxygenase</fullName>
    </submittedName>
</protein>
<dbReference type="SUPFAM" id="SSF54593">
    <property type="entry name" value="Glyoxalase/Bleomycin resistance protein/Dihydroxybiphenyl dioxygenase"/>
    <property type="match status" value="2"/>
</dbReference>
<dbReference type="GO" id="GO:0004462">
    <property type="term" value="F:lactoylglutathione lyase activity"/>
    <property type="evidence" value="ECO:0007669"/>
    <property type="project" value="InterPro"/>
</dbReference>